<keyword evidence="7 10" id="KW-0175">Coiled coil</keyword>
<feature type="compositionally biased region" description="Polar residues" evidence="11">
    <location>
        <begin position="618"/>
        <end position="638"/>
    </location>
</feature>
<dbReference type="SUPFAM" id="SSF47473">
    <property type="entry name" value="EF-hand"/>
    <property type="match status" value="2"/>
</dbReference>
<dbReference type="AlphaFoldDB" id="A0A1Y2HNA3"/>
<evidence type="ECO:0000256" key="9">
    <source>
        <dbReference type="ARBA" id="ARBA00023212"/>
    </source>
</evidence>
<evidence type="ECO:0008006" key="16">
    <source>
        <dbReference type="Google" id="ProtNLM"/>
    </source>
</evidence>
<evidence type="ECO:0000256" key="10">
    <source>
        <dbReference type="SAM" id="Coils"/>
    </source>
</evidence>
<dbReference type="PROSITE" id="PS50031">
    <property type="entry name" value="EH"/>
    <property type="match status" value="2"/>
</dbReference>
<proteinExistence type="predicted"/>
<dbReference type="PANTHER" id="PTHR11216">
    <property type="entry name" value="EH DOMAIN"/>
    <property type="match status" value="1"/>
</dbReference>
<feature type="compositionally biased region" description="Polar residues" evidence="11">
    <location>
        <begin position="597"/>
        <end position="606"/>
    </location>
</feature>
<feature type="region of interest" description="Disordered" evidence="11">
    <location>
        <begin position="582"/>
        <end position="688"/>
    </location>
</feature>
<dbReference type="InterPro" id="IPR011992">
    <property type="entry name" value="EF-hand-dom_pair"/>
</dbReference>
<dbReference type="GO" id="GO:0006897">
    <property type="term" value="P:endocytosis"/>
    <property type="evidence" value="ECO:0007669"/>
    <property type="project" value="TreeGrafter"/>
</dbReference>
<feature type="region of interest" description="Disordered" evidence="11">
    <location>
        <begin position="349"/>
        <end position="372"/>
    </location>
</feature>
<feature type="compositionally biased region" description="Low complexity" evidence="11">
    <location>
        <begin position="830"/>
        <end position="852"/>
    </location>
</feature>
<feature type="domain" description="EH" evidence="13">
    <location>
        <begin position="15"/>
        <end position="61"/>
    </location>
</feature>
<evidence type="ECO:0000256" key="2">
    <source>
        <dbReference type="ARBA" id="ARBA00004134"/>
    </source>
</evidence>
<evidence type="ECO:0000256" key="1">
    <source>
        <dbReference type="ARBA" id="ARBA00004125"/>
    </source>
</evidence>
<evidence type="ECO:0000256" key="11">
    <source>
        <dbReference type="SAM" id="MobiDB-lite"/>
    </source>
</evidence>
<evidence type="ECO:0000259" key="12">
    <source>
        <dbReference type="PROSITE" id="PS50030"/>
    </source>
</evidence>
<evidence type="ECO:0000256" key="6">
    <source>
        <dbReference type="ARBA" id="ARBA00022737"/>
    </source>
</evidence>
<dbReference type="OrthoDB" id="524326at2759"/>
<organism evidence="14 15">
    <name type="scientific">Catenaria anguillulae PL171</name>
    <dbReference type="NCBI Taxonomy" id="765915"/>
    <lineage>
        <taxon>Eukaryota</taxon>
        <taxon>Fungi</taxon>
        <taxon>Fungi incertae sedis</taxon>
        <taxon>Blastocladiomycota</taxon>
        <taxon>Blastocladiomycetes</taxon>
        <taxon>Blastocladiales</taxon>
        <taxon>Catenariaceae</taxon>
        <taxon>Catenaria</taxon>
    </lineage>
</organism>
<accession>A0A1Y2HNA3</accession>
<feature type="compositionally biased region" description="Low complexity" evidence="11">
    <location>
        <begin position="758"/>
        <end position="769"/>
    </location>
</feature>
<sequence>MAADSDVAFTATLAERDDYIAWFVGSGGSVAADSIPMDGARSFFLQSGLPTDTLSHVWRLANRASLPNGALNFADFCIAAHLLMRIARKQIEAPPATLSPTFFAQADAFAKGKPAPPPNPFPSTAASSAGPASSLLLDDFGGSSMTTATTASSPMRPPTGASTPLGPIDTHRTGASTMSHPAIPTHRTGGSIMSSAVGSGSPIAGTPRVPPPIPVGRPSTILEMPTGTGSPVRGPSPMTGATLPRGGGGGDWGAECFDMFTKSGLPTSDLSKIWNLVSTESGGAHLRKDDFIVAMHLIFEKLAGKPIPDTLPTDLIPPPRRGGNAGTFTDHGMKSTSSTVSLASVIGGHAPSAATSSPPSGPAIPPPTTSRQLLLLPRPQPRLMTSLAAAAPPAHPLASGSARRVCRNHQRPPHRRLSSAMMANLPAAALPEAKELSDLRQNLQIRLDQARVTCDAEERILKEMKAALEAEAEAVKELKRELEDAEKKRTEMQDESRGLQEQIRRDRIEAEGLRGKLVSLNLEIAGMRQEINKLREEANRERQAKENAKGLVQMTLDAERSKKMERDVLGGGSVAVTASATARAGSVEAVGSSASRPVSTIGSLGATSPLARPGSIGSPITSGQGFGGSTNVTTSNPALATDGRAKSPAPSMGNVLPTMPLSPPPPLPGMGSPAQAPATATAPSTAADPAAAIPDDLKKQFEEDFTFDLPAPVPTQAPAATTSNADDPFAMFAGPASNAPGSGPSSAPPTAPIGGGDAFDPFGFAAPAPTSALPRHPRVSAPSDAASFDPFAAFNAPPAAAAAAAPAPASVPTSPDPFSGFDSIVPHSPPTQAAAAPAPPAASAARSPSPTSGGDPVATVMAMGFTKEQAVDALERYDFKAELAINYLFDQQNAK</sequence>
<dbReference type="Proteomes" id="UP000193411">
    <property type="component" value="Unassembled WGS sequence"/>
</dbReference>
<feature type="region of interest" description="Disordered" evidence="11">
    <location>
        <begin position="713"/>
        <end position="788"/>
    </location>
</feature>
<dbReference type="PANTHER" id="PTHR11216:SF173">
    <property type="entry name" value="ACTIN CYTOSKELETON-REGULATORY COMPLEX PROTEIN PAN1"/>
    <property type="match status" value="1"/>
</dbReference>
<feature type="compositionally biased region" description="Low complexity" evidence="11">
    <location>
        <begin position="582"/>
        <end position="596"/>
    </location>
</feature>
<dbReference type="InterPro" id="IPR009060">
    <property type="entry name" value="UBA-like_sf"/>
</dbReference>
<evidence type="ECO:0000313" key="15">
    <source>
        <dbReference type="Proteomes" id="UP000193411"/>
    </source>
</evidence>
<feature type="compositionally biased region" description="Low complexity" evidence="11">
    <location>
        <begin position="733"/>
        <end position="745"/>
    </location>
</feature>
<gene>
    <name evidence="14" type="ORF">BCR44DRAFT_1436066</name>
</gene>
<feature type="coiled-coil region" evidence="10">
    <location>
        <begin position="433"/>
        <end position="551"/>
    </location>
</feature>
<dbReference type="EMBL" id="MCFL01000027">
    <property type="protein sequence ID" value="ORZ34612.1"/>
    <property type="molecule type" value="Genomic_DNA"/>
</dbReference>
<dbReference type="Pfam" id="PF12763">
    <property type="entry name" value="EH"/>
    <property type="match status" value="2"/>
</dbReference>
<keyword evidence="8" id="KW-0472">Membrane</keyword>
<name>A0A1Y2HNA3_9FUNG</name>
<keyword evidence="15" id="KW-1185">Reference proteome</keyword>
<dbReference type="GO" id="GO:0030479">
    <property type="term" value="C:actin cortical patch"/>
    <property type="evidence" value="ECO:0007669"/>
    <property type="project" value="UniProtKB-SubCell"/>
</dbReference>
<feature type="region of interest" description="Disordered" evidence="11">
    <location>
        <begin position="310"/>
        <end position="331"/>
    </location>
</feature>
<protein>
    <recommendedName>
        <fullName evidence="16">UBA domain-containing protein</fullName>
    </recommendedName>
</protein>
<dbReference type="SMART" id="SM00027">
    <property type="entry name" value="EH"/>
    <property type="match status" value="2"/>
</dbReference>
<feature type="domain" description="UBA" evidence="12">
    <location>
        <begin position="847"/>
        <end position="891"/>
    </location>
</feature>
<comment type="caution">
    <text evidence="14">The sequence shown here is derived from an EMBL/GenBank/DDBJ whole genome shotgun (WGS) entry which is preliminary data.</text>
</comment>
<feature type="compositionally biased region" description="Low complexity" evidence="11">
    <location>
        <begin position="669"/>
        <end position="688"/>
    </location>
</feature>
<dbReference type="SMART" id="SM00165">
    <property type="entry name" value="UBA"/>
    <property type="match status" value="1"/>
</dbReference>
<evidence type="ECO:0000256" key="4">
    <source>
        <dbReference type="ARBA" id="ARBA00022490"/>
    </source>
</evidence>
<evidence type="ECO:0000256" key="5">
    <source>
        <dbReference type="ARBA" id="ARBA00022583"/>
    </source>
</evidence>
<dbReference type="SUPFAM" id="SSF46934">
    <property type="entry name" value="UBA-like"/>
    <property type="match status" value="1"/>
</dbReference>
<reference evidence="14 15" key="1">
    <citation type="submission" date="2016-07" db="EMBL/GenBank/DDBJ databases">
        <title>Pervasive Adenine N6-methylation of Active Genes in Fungi.</title>
        <authorList>
            <consortium name="DOE Joint Genome Institute"/>
            <person name="Mondo S.J."/>
            <person name="Dannebaum R.O."/>
            <person name="Kuo R.C."/>
            <person name="Labutti K."/>
            <person name="Haridas S."/>
            <person name="Kuo A."/>
            <person name="Salamov A."/>
            <person name="Ahrendt S.R."/>
            <person name="Lipzen A."/>
            <person name="Sullivan W."/>
            <person name="Andreopoulos W.B."/>
            <person name="Clum A."/>
            <person name="Lindquist E."/>
            <person name="Daum C."/>
            <person name="Ramamoorthy G.K."/>
            <person name="Gryganskyi A."/>
            <person name="Culley D."/>
            <person name="Magnuson J.K."/>
            <person name="James T.Y."/>
            <person name="O'Malley M.A."/>
            <person name="Stajich J.E."/>
            <person name="Spatafora J.W."/>
            <person name="Visel A."/>
            <person name="Grigoriev I.V."/>
        </authorList>
    </citation>
    <scope>NUCLEOTIDE SEQUENCE [LARGE SCALE GENOMIC DNA]</scope>
    <source>
        <strain evidence="14 15">PL171</strain>
    </source>
</reference>
<feature type="compositionally biased region" description="Low complexity" evidence="11">
    <location>
        <begin position="802"/>
        <end position="817"/>
    </location>
</feature>
<keyword evidence="4" id="KW-0963">Cytoplasm</keyword>
<evidence type="ECO:0000256" key="3">
    <source>
        <dbReference type="ARBA" id="ARBA00004413"/>
    </source>
</evidence>
<dbReference type="InterPro" id="IPR015940">
    <property type="entry name" value="UBA"/>
</dbReference>
<dbReference type="GO" id="GO:0016197">
    <property type="term" value="P:endosomal transport"/>
    <property type="evidence" value="ECO:0007669"/>
    <property type="project" value="TreeGrafter"/>
</dbReference>
<dbReference type="GO" id="GO:0005768">
    <property type="term" value="C:endosome"/>
    <property type="evidence" value="ECO:0007669"/>
    <property type="project" value="UniProtKB-SubCell"/>
</dbReference>
<evidence type="ECO:0000313" key="14">
    <source>
        <dbReference type="EMBL" id="ORZ34612.1"/>
    </source>
</evidence>
<evidence type="ECO:0000256" key="7">
    <source>
        <dbReference type="ARBA" id="ARBA00023054"/>
    </source>
</evidence>
<feature type="region of interest" description="Disordered" evidence="11">
    <location>
        <begin position="109"/>
        <end position="180"/>
    </location>
</feature>
<dbReference type="PROSITE" id="PS50030">
    <property type="entry name" value="UBA"/>
    <property type="match status" value="1"/>
</dbReference>
<dbReference type="Gene3D" id="1.10.8.10">
    <property type="entry name" value="DNA helicase RuvA subunit, C-terminal domain"/>
    <property type="match status" value="1"/>
</dbReference>
<dbReference type="GO" id="GO:0005886">
    <property type="term" value="C:plasma membrane"/>
    <property type="evidence" value="ECO:0007669"/>
    <property type="project" value="TreeGrafter"/>
</dbReference>
<feature type="compositionally biased region" description="Low complexity" evidence="11">
    <location>
        <begin position="122"/>
        <end position="154"/>
    </location>
</feature>
<keyword evidence="5" id="KW-0254">Endocytosis</keyword>
<feature type="compositionally biased region" description="Pro residues" evidence="11">
    <location>
        <begin position="359"/>
        <end position="368"/>
    </location>
</feature>
<comment type="subcellular location">
    <subcellularLocation>
        <location evidence="3">Cell membrane</location>
        <topology evidence="3">Peripheral membrane protein</topology>
        <orientation evidence="3">Cytoplasmic side</orientation>
    </subcellularLocation>
    <subcellularLocation>
        <location evidence="2">Cytoplasm</location>
        <location evidence="2">Cytoskeleton</location>
        <location evidence="2">Actin patch</location>
    </subcellularLocation>
    <subcellularLocation>
        <location evidence="1">Endosome membrane</location>
        <topology evidence="1">Peripheral membrane protein</topology>
        <orientation evidence="1">Cytoplasmic side</orientation>
    </subcellularLocation>
</comment>
<evidence type="ECO:0000259" key="13">
    <source>
        <dbReference type="PROSITE" id="PS50031"/>
    </source>
</evidence>
<keyword evidence="9" id="KW-0206">Cytoskeleton</keyword>
<feature type="region of interest" description="Disordered" evidence="11">
    <location>
        <begin position="802"/>
        <end position="858"/>
    </location>
</feature>
<feature type="domain" description="EH" evidence="13">
    <location>
        <begin position="259"/>
        <end position="322"/>
    </location>
</feature>
<dbReference type="Gene3D" id="1.10.238.10">
    <property type="entry name" value="EF-hand"/>
    <property type="match status" value="2"/>
</dbReference>
<evidence type="ECO:0000256" key="8">
    <source>
        <dbReference type="ARBA" id="ARBA00023136"/>
    </source>
</evidence>
<dbReference type="STRING" id="765915.A0A1Y2HNA3"/>
<keyword evidence="6" id="KW-0677">Repeat</keyword>
<dbReference type="InterPro" id="IPR000261">
    <property type="entry name" value="EH_dom"/>
</dbReference>